<dbReference type="FunFam" id="1.10.287.3700:FF:000001">
    <property type="entry name" value="PAN2-PAN3 deadenylation complex subunit PAN3"/>
    <property type="match status" value="1"/>
</dbReference>
<organism evidence="9 10">
    <name type="scientific">Piptocephalis cylindrospora</name>
    <dbReference type="NCBI Taxonomy" id="1907219"/>
    <lineage>
        <taxon>Eukaryota</taxon>
        <taxon>Fungi</taxon>
        <taxon>Fungi incertae sedis</taxon>
        <taxon>Zoopagomycota</taxon>
        <taxon>Zoopagomycotina</taxon>
        <taxon>Zoopagomycetes</taxon>
        <taxon>Zoopagales</taxon>
        <taxon>Piptocephalidaceae</taxon>
        <taxon>Piptocephalis</taxon>
    </lineage>
</organism>
<dbReference type="Proteomes" id="UP000267251">
    <property type="component" value="Unassembled WGS sequence"/>
</dbReference>
<evidence type="ECO:0000313" key="10">
    <source>
        <dbReference type="Proteomes" id="UP000267251"/>
    </source>
</evidence>
<dbReference type="Pfam" id="PF18101">
    <property type="entry name" value="Pan3_CK"/>
    <property type="match status" value="1"/>
</dbReference>
<evidence type="ECO:0000313" key="9">
    <source>
        <dbReference type="EMBL" id="RKP12447.1"/>
    </source>
</evidence>
<keyword evidence="6" id="KW-0175">Coiled coil</keyword>
<dbReference type="GO" id="GO:0000932">
    <property type="term" value="C:P-body"/>
    <property type="evidence" value="ECO:0007669"/>
    <property type="project" value="TreeGrafter"/>
</dbReference>
<evidence type="ECO:0000256" key="6">
    <source>
        <dbReference type="ARBA" id="ARBA00023054"/>
    </source>
</evidence>
<name>A0A4P9Y120_9FUNG</name>
<dbReference type="GO" id="GO:0031251">
    <property type="term" value="C:PAN complex"/>
    <property type="evidence" value="ECO:0007669"/>
    <property type="project" value="InterPro"/>
</dbReference>
<dbReference type="Gene3D" id="1.10.287.3700">
    <property type="match status" value="1"/>
</dbReference>
<dbReference type="InterPro" id="IPR030844">
    <property type="entry name" value="PAN3"/>
</dbReference>
<keyword evidence="10" id="KW-1185">Reference proteome</keyword>
<evidence type="ECO:0000256" key="5">
    <source>
        <dbReference type="ARBA" id="ARBA00022840"/>
    </source>
</evidence>
<dbReference type="PANTHER" id="PTHR12272">
    <property type="entry name" value="DEADENYLATION COMPLEX SUBUNIT PAN3"/>
    <property type="match status" value="1"/>
</dbReference>
<comment type="subcellular location">
    <subcellularLocation>
        <location evidence="1">Cytoplasm</location>
    </subcellularLocation>
</comment>
<dbReference type="OrthoDB" id="204958at2759"/>
<keyword evidence="4" id="KW-0547">Nucleotide-binding</keyword>
<dbReference type="GO" id="GO:0006397">
    <property type="term" value="P:mRNA processing"/>
    <property type="evidence" value="ECO:0007669"/>
    <property type="project" value="UniProtKB-KW"/>
</dbReference>
<dbReference type="GO" id="GO:0008143">
    <property type="term" value="F:poly(A) binding"/>
    <property type="evidence" value="ECO:0007669"/>
    <property type="project" value="TreeGrafter"/>
</dbReference>
<dbReference type="AlphaFoldDB" id="A0A4P9Y120"/>
<evidence type="ECO:0000256" key="7">
    <source>
        <dbReference type="SAM" id="MobiDB-lite"/>
    </source>
</evidence>
<keyword evidence="3" id="KW-0507">mRNA processing</keyword>
<feature type="region of interest" description="Disordered" evidence="7">
    <location>
        <begin position="1"/>
        <end position="21"/>
    </location>
</feature>
<keyword evidence="5" id="KW-0067">ATP-binding</keyword>
<dbReference type="PANTHER" id="PTHR12272:SF11">
    <property type="entry name" value="PAN2-PAN3 DEADENYLATION COMPLEX SUBUNIT PAN3"/>
    <property type="match status" value="1"/>
</dbReference>
<dbReference type="InterPro" id="IPR011009">
    <property type="entry name" value="Kinase-like_dom_sf"/>
</dbReference>
<dbReference type="GO" id="GO:0005524">
    <property type="term" value="F:ATP binding"/>
    <property type="evidence" value="ECO:0007669"/>
    <property type="project" value="UniProtKB-KW"/>
</dbReference>
<dbReference type="InterPro" id="IPR041332">
    <property type="entry name" value="Pan3_CK"/>
</dbReference>
<reference evidence="10" key="1">
    <citation type="journal article" date="2018" name="Nat. Microbiol.">
        <title>Leveraging single-cell genomics to expand the fungal tree of life.</title>
        <authorList>
            <person name="Ahrendt S.R."/>
            <person name="Quandt C.A."/>
            <person name="Ciobanu D."/>
            <person name="Clum A."/>
            <person name="Salamov A."/>
            <person name="Andreopoulos B."/>
            <person name="Cheng J.F."/>
            <person name="Woyke T."/>
            <person name="Pelin A."/>
            <person name="Henrissat B."/>
            <person name="Reynolds N.K."/>
            <person name="Benny G.L."/>
            <person name="Smith M.E."/>
            <person name="James T.Y."/>
            <person name="Grigoriev I.V."/>
        </authorList>
    </citation>
    <scope>NUCLEOTIDE SEQUENCE [LARGE SCALE GENOMIC DNA]</scope>
</reference>
<evidence type="ECO:0000256" key="2">
    <source>
        <dbReference type="ARBA" id="ARBA00022490"/>
    </source>
</evidence>
<proteinExistence type="predicted"/>
<keyword evidence="2" id="KW-0963">Cytoplasm</keyword>
<evidence type="ECO:0000256" key="4">
    <source>
        <dbReference type="ARBA" id="ARBA00022741"/>
    </source>
</evidence>
<gene>
    <name evidence="9" type="ORF">BJ684DRAFT_11464</name>
</gene>
<dbReference type="Gene3D" id="1.20.5.5160">
    <property type="match status" value="1"/>
</dbReference>
<evidence type="ECO:0000256" key="3">
    <source>
        <dbReference type="ARBA" id="ARBA00022664"/>
    </source>
</evidence>
<dbReference type="EMBL" id="KZ988329">
    <property type="protein sequence ID" value="RKP12447.1"/>
    <property type="molecule type" value="Genomic_DNA"/>
</dbReference>
<evidence type="ECO:0000259" key="8">
    <source>
        <dbReference type="Pfam" id="PF18101"/>
    </source>
</evidence>
<dbReference type="Gene3D" id="1.10.510.10">
    <property type="entry name" value="Transferase(Phosphotransferase) domain 1"/>
    <property type="match status" value="1"/>
</dbReference>
<accession>A0A4P9Y120</accession>
<feature type="domain" description="Pan3 C-terminal knob" evidence="8">
    <location>
        <begin position="264"/>
        <end position="400"/>
    </location>
</feature>
<dbReference type="GO" id="GO:0000289">
    <property type="term" value="P:nuclear-transcribed mRNA poly(A) tail shortening"/>
    <property type="evidence" value="ECO:0007669"/>
    <property type="project" value="InterPro"/>
</dbReference>
<sequence>MSEAHSDPTLEEGGGGVKGIPREVGSYHTIRPMPADPHERLISLTGVKAHVYTGISRYDGLPYCLRRLESIPGVSANLGQVVEAWQRVRHANVLALHEVFTTQAFGDTSLVLVYTYEPLSHTLLQEHFSPETDQGHPIPESTLWTYMTQLLSALKAIHSAGLAARVYDASNILLLDPRDGHRVRVACCGLLDMLPGDPSKTVQHLQQEDMLHFGQLLLSLACQSMNAVHALPRSLEHLASQYSPDCKNVILYLLSKPNPLKNLDDVLAMMGPRLLYELDAAQYAMAGLENHLSRELENSRILRLLIKLGSINERPEFDQDPRWSETGDRYLLKLLRDHLFHQVDEHGRPNMDMGHVIRCLNKLDAGVPERVVLLSRDERSCLVVSYRELKGCVESAYQELLHAS</sequence>
<protein>
    <recommendedName>
        <fullName evidence="8">Pan3 C-terminal knob domain-containing protein</fullName>
    </recommendedName>
</protein>
<evidence type="ECO:0000256" key="1">
    <source>
        <dbReference type="ARBA" id="ARBA00004496"/>
    </source>
</evidence>
<dbReference type="SUPFAM" id="SSF56112">
    <property type="entry name" value="Protein kinase-like (PK-like)"/>
    <property type="match status" value="1"/>
</dbReference>